<name>A0A3P6UWX9_DIBLA</name>
<dbReference type="PRINTS" id="PR00837">
    <property type="entry name" value="V5TPXLIKE"/>
</dbReference>
<dbReference type="InterPro" id="IPR018244">
    <property type="entry name" value="Allrgn_V5/Tpx1_CS"/>
</dbReference>
<proteinExistence type="predicted"/>
<feature type="domain" description="SCP" evidence="1">
    <location>
        <begin position="43"/>
        <end position="166"/>
    </location>
</feature>
<dbReference type="AlphaFoldDB" id="A0A3P6UWX9"/>
<dbReference type="InterPro" id="IPR034113">
    <property type="entry name" value="SCP_GAPR1-like"/>
</dbReference>
<dbReference type="SMART" id="SM00198">
    <property type="entry name" value="SCP"/>
    <property type="match status" value="1"/>
</dbReference>
<accession>A0A3P6UWX9</accession>
<sequence length="216" mass="23507">MGVDIKFNEEAINAHNAYFDHFANYAIVGSPPCSFSCLCAACSLRSLHGCAPLAYDAELAQQAQSYAETLAQKNMMVHSHLPGVGENLATRSSTGPADLSATDTSLMWYKEILDYQFTGKDQIACGHFSQVVWKDTKFAGFGVAKTADGHGVFVVGQYNPPGNFMGQWGSQVPVPINGLIVVPTADELMRKSIYQNRGLPLFSVKNTRYLPKLSSM</sequence>
<dbReference type="Pfam" id="PF00188">
    <property type="entry name" value="CAP"/>
    <property type="match status" value="1"/>
</dbReference>
<reference evidence="2 3" key="1">
    <citation type="submission" date="2018-11" db="EMBL/GenBank/DDBJ databases">
        <authorList>
            <consortium name="Pathogen Informatics"/>
        </authorList>
    </citation>
    <scope>NUCLEOTIDE SEQUENCE [LARGE SCALE GENOMIC DNA]</scope>
</reference>
<dbReference type="EMBL" id="UYRU01043433">
    <property type="protein sequence ID" value="VDK82001.1"/>
    <property type="molecule type" value="Genomic_DNA"/>
</dbReference>
<dbReference type="PANTHER" id="PTHR10334">
    <property type="entry name" value="CYSTEINE-RICH SECRETORY PROTEIN-RELATED"/>
    <property type="match status" value="1"/>
</dbReference>
<dbReference type="InterPro" id="IPR001283">
    <property type="entry name" value="CRISP-related"/>
</dbReference>
<dbReference type="InterPro" id="IPR014044">
    <property type="entry name" value="CAP_dom"/>
</dbReference>
<evidence type="ECO:0000313" key="2">
    <source>
        <dbReference type="EMBL" id="VDK82001.1"/>
    </source>
</evidence>
<dbReference type="InterPro" id="IPR035940">
    <property type="entry name" value="CAP_sf"/>
</dbReference>
<dbReference type="Proteomes" id="UP000281553">
    <property type="component" value="Unassembled WGS sequence"/>
</dbReference>
<dbReference type="SUPFAM" id="SSF55797">
    <property type="entry name" value="PR-1-like"/>
    <property type="match status" value="1"/>
</dbReference>
<evidence type="ECO:0000313" key="3">
    <source>
        <dbReference type="Proteomes" id="UP000281553"/>
    </source>
</evidence>
<dbReference type="PROSITE" id="PS01009">
    <property type="entry name" value="CRISP_1"/>
    <property type="match status" value="1"/>
</dbReference>
<gene>
    <name evidence="2" type="ORF">DILT_LOCUS3296</name>
</gene>
<keyword evidence="3" id="KW-1185">Reference proteome</keyword>
<dbReference type="Gene3D" id="3.40.33.10">
    <property type="entry name" value="CAP"/>
    <property type="match status" value="1"/>
</dbReference>
<dbReference type="FunFam" id="3.40.33.10:FF:000010">
    <property type="entry name" value="Predicted protein"/>
    <property type="match status" value="1"/>
</dbReference>
<evidence type="ECO:0000259" key="1">
    <source>
        <dbReference type="SMART" id="SM00198"/>
    </source>
</evidence>
<dbReference type="OrthoDB" id="337038at2759"/>
<protein>
    <recommendedName>
        <fullName evidence="1">SCP domain-containing protein</fullName>
    </recommendedName>
</protein>
<organism evidence="2 3">
    <name type="scientific">Dibothriocephalus latus</name>
    <name type="common">Fish tapeworm</name>
    <name type="synonym">Diphyllobothrium latum</name>
    <dbReference type="NCBI Taxonomy" id="60516"/>
    <lineage>
        <taxon>Eukaryota</taxon>
        <taxon>Metazoa</taxon>
        <taxon>Spiralia</taxon>
        <taxon>Lophotrochozoa</taxon>
        <taxon>Platyhelminthes</taxon>
        <taxon>Cestoda</taxon>
        <taxon>Eucestoda</taxon>
        <taxon>Diphyllobothriidea</taxon>
        <taxon>Diphyllobothriidae</taxon>
        <taxon>Dibothriocephalus</taxon>
    </lineage>
</organism>
<dbReference type="GO" id="GO:0005576">
    <property type="term" value="C:extracellular region"/>
    <property type="evidence" value="ECO:0007669"/>
    <property type="project" value="InterPro"/>
</dbReference>
<dbReference type="CDD" id="cd05382">
    <property type="entry name" value="CAP_GAPR1-like"/>
    <property type="match status" value="1"/>
</dbReference>